<protein>
    <submittedName>
        <fullName evidence="2">Uncharacterized protein</fullName>
    </submittedName>
</protein>
<dbReference type="EMBL" id="CM004467">
    <property type="protein sequence ID" value="OCT97608.1"/>
    <property type="molecule type" value="Genomic_DNA"/>
</dbReference>
<keyword evidence="1" id="KW-1133">Transmembrane helix</keyword>
<keyword evidence="1" id="KW-0812">Transmembrane</keyword>
<proteinExistence type="predicted"/>
<gene>
    <name evidence="2" type="ORF">XELAEV_18009838mg</name>
</gene>
<evidence type="ECO:0000313" key="2">
    <source>
        <dbReference type="EMBL" id="OCT97608.1"/>
    </source>
</evidence>
<feature type="transmembrane region" description="Helical" evidence="1">
    <location>
        <begin position="26"/>
        <end position="47"/>
    </location>
</feature>
<dbReference type="Proteomes" id="UP000694892">
    <property type="component" value="Chromosome 1S"/>
</dbReference>
<accession>A0A974I147</accession>
<evidence type="ECO:0000256" key="1">
    <source>
        <dbReference type="SAM" id="Phobius"/>
    </source>
</evidence>
<evidence type="ECO:0000313" key="3">
    <source>
        <dbReference type="Proteomes" id="UP000694892"/>
    </source>
</evidence>
<keyword evidence="1" id="KW-0472">Membrane</keyword>
<reference evidence="3" key="1">
    <citation type="journal article" date="2016" name="Nature">
        <title>Genome evolution in the allotetraploid frog Xenopus laevis.</title>
        <authorList>
            <person name="Session A.M."/>
            <person name="Uno Y."/>
            <person name="Kwon T."/>
            <person name="Chapman J.A."/>
            <person name="Toyoda A."/>
            <person name="Takahashi S."/>
            <person name="Fukui A."/>
            <person name="Hikosaka A."/>
            <person name="Suzuki A."/>
            <person name="Kondo M."/>
            <person name="van Heeringen S.J."/>
            <person name="Quigley I."/>
            <person name="Heinz S."/>
            <person name="Ogino H."/>
            <person name="Ochi H."/>
            <person name="Hellsten U."/>
            <person name="Lyons J.B."/>
            <person name="Simakov O."/>
            <person name="Putnam N."/>
            <person name="Stites J."/>
            <person name="Kuroki Y."/>
            <person name="Tanaka T."/>
            <person name="Michiue T."/>
            <person name="Watanabe M."/>
            <person name="Bogdanovic O."/>
            <person name="Lister R."/>
            <person name="Georgiou G."/>
            <person name="Paranjpe S.S."/>
            <person name="van Kruijsbergen I."/>
            <person name="Shu S."/>
            <person name="Carlson J."/>
            <person name="Kinoshita T."/>
            <person name="Ohta Y."/>
            <person name="Mawaribuchi S."/>
            <person name="Jenkins J."/>
            <person name="Grimwood J."/>
            <person name="Schmutz J."/>
            <person name="Mitros T."/>
            <person name="Mozaffari S.V."/>
            <person name="Suzuki Y."/>
            <person name="Haramoto Y."/>
            <person name="Yamamoto T.S."/>
            <person name="Takagi C."/>
            <person name="Heald R."/>
            <person name="Miller K."/>
            <person name="Haudenschild C."/>
            <person name="Kitzman J."/>
            <person name="Nakayama T."/>
            <person name="Izutsu Y."/>
            <person name="Robert J."/>
            <person name="Fortriede J."/>
            <person name="Burns K."/>
            <person name="Lotay V."/>
            <person name="Karimi K."/>
            <person name="Yasuoka Y."/>
            <person name="Dichmann D.S."/>
            <person name="Flajnik M.F."/>
            <person name="Houston D.W."/>
            <person name="Shendure J."/>
            <person name="DuPasquier L."/>
            <person name="Vize P.D."/>
            <person name="Zorn A.M."/>
            <person name="Ito M."/>
            <person name="Marcotte E.M."/>
            <person name="Wallingford J.B."/>
            <person name="Ito Y."/>
            <person name="Asashima M."/>
            <person name="Ueno N."/>
            <person name="Matsuda Y."/>
            <person name="Veenstra G.J."/>
            <person name="Fujiyama A."/>
            <person name="Harland R.M."/>
            <person name="Taira M."/>
            <person name="Rokhsar D.S."/>
        </authorList>
    </citation>
    <scope>NUCLEOTIDE SEQUENCE [LARGE SCALE GENOMIC DNA]</scope>
    <source>
        <strain evidence="3">J</strain>
    </source>
</reference>
<name>A0A974I147_XENLA</name>
<sequence>MLFFYFFPHTNSLCPNQSLQGPNSTVTLWFVTFVIFYNMFISMAFPYSSVTVKVFLRCYRPCFSWQFTQGLP</sequence>
<organism evidence="2 3">
    <name type="scientific">Xenopus laevis</name>
    <name type="common">African clawed frog</name>
    <dbReference type="NCBI Taxonomy" id="8355"/>
    <lineage>
        <taxon>Eukaryota</taxon>
        <taxon>Metazoa</taxon>
        <taxon>Chordata</taxon>
        <taxon>Craniata</taxon>
        <taxon>Vertebrata</taxon>
        <taxon>Euteleostomi</taxon>
        <taxon>Amphibia</taxon>
        <taxon>Batrachia</taxon>
        <taxon>Anura</taxon>
        <taxon>Pipoidea</taxon>
        <taxon>Pipidae</taxon>
        <taxon>Xenopodinae</taxon>
        <taxon>Xenopus</taxon>
        <taxon>Xenopus</taxon>
    </lineage>
</organism>
<dbReference type="AlphaFoldDB" id="A0A974I147"/>